<keyword evidence="3" id="KW-0731">Sigma factor</keyword>
<dbReference type="Pfam" id="PF04542">
    <property type="entry name" value="Sigma70_r2"/>
    <property type="match status" value="1"/>
</dbReference>
<feature type="domain" description="RNA polymerase sigma factor 70 region 4 type 2" evidence="8">
    <location>
        <begin position="146"/>
        <end position="199"/>
    </location>
</feature>
<dbReference type="SUPFAM" id="SSF88946">
    <property type="entry name" value="Sigma2 domain of RNA polymerase sigma factors"/>
    <property type="match status" value="1"/>
</dbReference>
<feature type="region of interest" description="Disordered" evidence="6">
    <location>
        <begin position="1"/>
        <end position="24"/>
    </location>
</feature>
<dbReference type="Gene3D" id="1.10.10.10">
    <property type="entry name" value="Winged helix-like DNA-binding domain superfamily/Winged helix DNA-binding domain"/>
    <property type="match status" value="1"/>
</dbReference>
<evidence type="ECO:0000256" key="4">
    <source>
        <dbReference type="ARBA" id="ARBA00023125"/>
    </source>
</evidence>
<dbReference type="Proteomes" id="UP000557717">
    <property type="component" value="Unassembled WGS sequence"/>
</dbReference>
<evidence type="ECO:0000259" key="7">
    <source>
        <dbReference type="Pfam" id="PF04542"/>
    </source>
</evidence>
<keyword evidence="5" id="KW-0804">Transcription</keyword>
<feature type="domain" description="RNA polymerase sigma-70 region 2" evidence="7">
    <location>
        <begin position="39"/>
        <end position="105"/>
    </location>
</feature>
<dbReference type="InterPro" id="IPR007627">
    <property type="entry name" value="RNA_pol_sigma70_r2"/>
</dbReference>
<accession>A0A840VLN1</accession>
<dbReference type="EMBL" id="JACHFD010000028">
    <property type="protein sequence ID" value="MBB5353531.1"/>
    <property type="molecule type" value="Genomic_DNA"/>
</dbReference>
<dbReference type="InterPro" id="IPR036388">
    <property type="entry name" value="WH-like_DNA-bd_sf"/>
</dbReference>
<gene>
    <name evidence="9" type="ORF">HNR46_003792</name>
</gene>
<feature type="region of interest" description="Disordered" evidence="6">
    <location>
        <begin position="123"/>
        <end position="143"/>
    </location>
</feature>
<organism evidence="9 10">
    <name type="scientific">Haloferula luteola</name>
    <dbReference type="NCBI Taxonomy" id="595692"/>
    <lineage>
        <taxon>Bacteria</taxon>
        <taxon>Pseudomonadati</taxon>
        <taxon>Verrucomicrobiota</taxon>
        <taxon>Verrucomicrobiia</taxon>
        <taxon>Verrucomicrobiales</taxon>
        <taxon>Verrucomicrobiaceae</taxon>
        <taxon>Haloferula</taxon>
    </lineage>
</organism>
<dbReference type="InterPro" id="IPR039425">
    <property type="entry name" value="RNA_pol_sigma-70-like"/>
</dbReference>
<dbReference type="RefSeq" id="WP_184021533.1">
    <property type="nucleotide sequence ID" value="NZ_JACHFD010000028.1"/>
</dbReference>
<dbReference type="SUPFAM" id="SSF88659">
    <property type="entry name" value="Sigma3 and sigma4 domains of RNA polymerase sigma factors"/>
    <property type="match status" value="1"/>
</dbReference>
<comment type="similarity">
    <text evidence="1">Belongs to the sigma-70 factor family. ECF subfamily.</text>
</comment>
<dbReference type="CDD" id="cd06171">
    <property type="entry name" value="Sigma70_r4"/>
    <property type="match status" value="1"/>
</dbReference>
<evidence type="ECO:0000256" key="5">
    <source>
        <dbReference type="ARBA" id="ARBA00023163"/>
    </source>
</evidence>
<evidence type="ECO:0000256" key="1">
    <source>
        <dbReference type="ARBA" id="ARBA00010641"/>
    </source>
</evidence>
<proteinExistence type="inferred from homology"/>
<dbReference type="InterPro" id="IPR014284">
    <property type="entry name" value="RNA_pol_sigma-70_dom"/>
</dbReference>
<dbReference type="GO" id="GO:0003677">
    <property type="term" value="F:DNA binding"/>
    <property type="evidence" value="ECO:0007669"/>
    <property type="project" value="UniProtKB-KW"/>
</dbReference>
<evidence type="ECO:0000259" key="8">
    <source>
        <dbReference type="Pfam" id="PF08281"/>
    </source>
</evidence>
<evidence type="ECO:0000313" key="9">
    <source>
        <dbReference type="EMBL" id="MBB5353531.1"/>
    </source>
</evidence>
<dbReference type="PANTHER" id="PTHR43133:SF8">
    <property type="entry name" value="RNA POLYMERASE SIGMA FACTOR HI_1459-RELATED"/>
    <property type="match status" value="1"/>
</dbReference>
<name>A0A840VLN1_9BACT</name>
<keyword evidence="10" id="KW-1185">Reference proteome</keyword>
<dbReference type="AlphaFoldDB" id="A0A840VLN1"/>
<protein>
    <submittedName>
        <fullName evidence="9">RNA polymerase sigma-70 factor (ECF subfamily)</fullName>
    </submittedName>
</protein>
<feature type="compositionally biased region" description="Polar residues" evidence="6">
    <location>
        <begin position="1"/>
        <end position="12"/>
    </location>
</feature>
<comment type="caution">
    <text evidence="9">The sequence shown here is derived from an EMBL/GenBank/DDBJ whole genome shotgun (WGS) entry which is preliminary data.</text>
</comment>
<dbReference type="InterPro" id="IPR013325">
    <property type="entry name" value="RNA_pol_sigma_r2"/>
</dbReference>
<dbReference type="PANTHER" id="PTHR43133">
    <property type="entry name" value="RNA POLYMERASE ECF-TYPE SIGMA FACTO"/>
    <property type="match status" value="1"/>
</dbReference>
<dbReference type="Gene3D" id="1.10.1740.10">
    <property type="match status" value="1"/>
</dbReference>
<dbReference type="GO" id="GO:0016987">
    <property type="term" value="F:sigma factor activity"/>
    <property type="evidence" value="ECO:0007669"/>
    <property type="project" value="UniProtKB-KW"/>
</dbReference>
<keyword evidence="4" id="KW-0238">DNA-binding</keyword>
<dbReference type="Pfam" id="PF08281">
    <property type="entry name" value="Sigma70_r4_2"/>
    <property type="match status" value="1"/>
</dbReference>
<keyword evidence="2" id="KW-0805">Transcription regulation</keyword>
<evidence type="ECO:0000313" key="10">
    <source>
        <dbReference type="Proteomes" id="UP000557717"/>
    </source>
</evidence>
<reference evidence="9 10" key="1">
    <citation type="submission" date="2020-08" db="EMBL/GenBank/DDBJ databases">
        <title>Genomic Encyclopedia of Type Strains, Phase IV (KMG-IV): sequencing the most valuable type-strain genomes for metagenomic binning, comparative biology and taxonomic classification.</title>
        <authorList>
            <person name="Goeker M."/>
        </authorList>
    </citation>
    <scope>NUCLEOTIDE SEQUENCE [LARGE SCALE GENOMIC DNA]</scope>
    <source>
        <strain evidence="9 10">YC6886</strain>
    </source>
</reference>
<evidence type="ECO:0000256" key="3">
    <source>
        <dbReference type="ARBA" id="ARBA00023082"/>
    </source>
</evidence>
<dbReference type="GO" id="GO:0006352">
    <property type="term" value="P:DNA-templated transcription initiation"/>
    <property type="evidence" value="ECO:0007669"/>
    <property type="project" value="InterPro"/>
</dbReference>
<dbReference type="InterPro" id="IPR013324">
    <property type="entry name" value="RNA_pol_sigma_r3/r4-like"/>
</dbReference>
<feature type="compositionally biased region" description="Basic and acidic residues" evidence="6">
    <location>
        <begin position="132"/>
        <end position="143"/>
    </location>
</feature>
<dbReference type="NCBIfam" id="TIGR02937">
    <property type="entry name" value="sigma70-ECF"/>
    <property type="match status" value="1"/>
</dbReference>
<dbReference type="InterPro" id="IPR013249">
    <property type="entry name" value="RNA_pol_sigma70_r4_t2"/>
</dbReference>
<evidence type="ECO:0000256" key="6">
    <source>
        <dbReference type="SAM" id="MobiDB-lite"/>
    </source>
</evidence>
<evidence type="ECO:0000256" key="2">
    <source>
        <dbReference type="ARBA" id="ARBA00023015"/>
    </source>
</evidence>
<sequence length="210" mass="24216">MNQSERAASNENPDAGDEPDDLPWVLRARDGDAEAYDELVTRHRGRIFAMIRQMVKNDADAWDLSQEVFIKAWRALPRFEAKAKFSTWLYRIAHNAVYDWARRKRPEAGGELNDEIFGEERIDPASLTTPSSERRPDESLEGDELREKIEAALDKLSPEHREAVLLKDVNGLSYKEIAEVMECTLGTVMSRLFYARKKLQSILKDEYEAR</sequence>